<organism evidence="3 4">
    <name type="scientific">Arachis hypogaea</name>
    <name type="common">Peanut</name>
    <dbReference type="NCBI Taxonomy" id="3818"/>
    <lineage>
        <taxon>Eukaryota</taxon>
        <taxon>Viridiplantae</taxon>
        <taxon>Streptophyta</taxon>
        <taxon>Embryophyta</taxon>
        <taxon>Tracheophyta</taxon>
        <taxon>Spermatophyta</taxon>
        <taxon>Magnoliopsida</taxon>
        <taxon>eudicotyledons</taxon>
        <taxon>Gunneridae</taxon>
        <taxon>Pentapetalae</taxon>
        <taxon>rosids</taxon>
        <taxon>fabids</taxon>
        <taxon>Fabales</taxon>
        <taxon>Fabaceae</taxon>
        <taxon>Papilionoideae</taxon>
        <taxon>50 kb inversion clade</taxon>
        <taxon>dalbergioids sensu lato</taxon>
        <taxon>Dalbergieae</taxon>
        <taxon>Pterocarpus clade</taxon>
        <taxon>Arachis</taxon>
    </lineage>
</organism>
<evidence type="ECO:0000259" key="2">
    <source>
        <dbReference type="Pfam" id="PF10536"/>
    </source>
</evidence>
<reference evidence="3 4" key="1">
    <citation type="submission" date="2019-01" db="EMBL/GenBank/DDBJ databases">
        <title>Sequencing of cultivated peanut Arachis hypogaea provides insights into genome evolution and oil improvement.</title>
        <authorList>
            <person name="Chen X."/>
        </authorList>
    </citation>
    <scope>NUCLEOTIDE SEQUENCE [LARGE SCALE GENOMIC DNA]</scope>
    <source>
        <strain evidence="4">cv. Fuhuasheng</strain>
        <tissue evidence="3">Leaves</tissue>
    </source>
</reference>
<accession>A0A445CAP2</accession>
<dbReference type="Proteomes" id="UP000289738">
    <property type="component" value="Chromosome A07"/>
</dbReference>
<dbReference type="EMBL" id="SDMP01000007">
    <property type="protein sequence ID" value="RYR48022.1"/>
    <property type="molecule type" value="Genomic_DNA"/>
</dbReference>
<dbReference type="PANTHER" id="PTHR46033">
    <property type="entry name" value="PROTEIN MAIN-LIKE 2"/>
    <property type="match status" value="1"/>
</dbReference>
<evidence type="ECO:0000313" key="3">
    <source>
        <dbReference type="EMBL" id="RYR48022.1"/>
    </source>
</evidence>
<comment type="caution">
    <text evidence="3">The sequence shown here is derived from an EMBL/GenBank/DDBJ whole genome shotgun (WGS) entry which is preliminary data.</text>
</comment>
<name>A0A445CAP2_ARAHY</name>
<proteinExistence type="predicted"/>
<evidence type="ECO:0000256" key="1">
    <source>
        <dbReference type="SAM" id="Phobius"/>
    </source>
</evidence>
<keyword evidence="1" id="KW-0812">Transmembrane</keyword>
<keyword evidence="1" id="KW-0472">Membrane</keyword>
<dbReference type="AlphaFoldDB" id="A0A445CAP2"/>
<dbReference type="GO" id="GO:0010073">
    <property type="term" value="P:meristem maintenance"/>
    <property type="evidence" value="ECO:0007669"/>
    <property type="project" value="InterPro"/>
</dbReference>
<keyword evidence="1" id="KW-1133">Transmembrane helix</keyword>
<dbReference type="InterPro" id="IPR044824">
    <property type="entry name" value="MAIN-like"/>
</dbReference>
<keyword evidence="4" id="KW-1185">Reference proteome</keyword>
<dbReference type="PANTHER" id="PTHR46033:SF8">
    <property type="entry name" value="PROTEIN MAINTENANCE OF MERISTEMS-LIKE"/>
    <property type="match status" value="1"/>
</dbReference>
<protein>
    <recommendedName>
        <fullName evidence="2">Aminotransferase-like plant mobile domain-containing protein</fullName>
    </recommendedName>
</protein>
<feature type="transmembrane region" description="Helical" evidence="1">
    <location>
        <begin position="12"/>
        <end position="31"/>
    </location>
</feature>
<dbReference type="InterPro" id="IPR019557">
    <property type="entry name" value="AminoTfrase-like_pln_mobile"/>
</dbReference>
<sequence length="152" mass="17782">MVEDTLRATRIYYVSRIGMIRGFYSLLFALMERWKPETHTFVLPVDEVTVTLEDVAHIFGLPIDGQVVSGWTDSSDKSMAYAHAKYLPLLRDFDQIHTYNWGQHVLRIFTGHCVVHHYMILRRWMTLLFFCLFGHGSECCVLRLYRDSTSSN</sequence>
<evidence type="ECO:0000313" key="4">
    <source>
        <dbReference type="Proteomes" id="UP000289738"/>
    </source>
</evidence>
<gene>
    <name evidence="3" type="ORF">Ahy_A07g034019</name>
</gene>
<feature type="domain" description="Aminotransferase-like plant mobile" evidence="2">
    <location>
        <begin position="14"/>
        <end position="131"/>
    </location>
</feature>
<dbReference type="Pfam" id="PF10536">
    <property type="entry name" value="PMD"/>
    <property type="match status" value="1"/>
</dbReference>